<gene>
    <name evidence="2" type="ORF">AKAME5_001634200</name>
</gene>
<dbReference type="EMBL" id="BRZM01000072">
    <property type="protein sequence ID" value="GLD64829.1"/>
    <property type="molecule type" value="Genomic_DNA"/>
</dbReference>
<dbReference type="AlphaFoldDB" id="A0AAD3RC32"/>
<evidence type="ECO:0000313" key="3">
    <source>
        <dbReference type="Proteomes" id="UP001279410"/>
    </source>
</evidence>
<protein>
    <submittedName>
        <fullName evidence="2">Uncharacterized protein</fullName>
    </submittedName>
</protein>
<feature type="region of interest" description="Disordered" evidence="1">
    <location>
        <begin position="395"/>
        <end position="425"/>
    </location>
</feature>
<reference evidence="2" key="1">
    <citation type="submission" date="2022-08" db="EMBL/GenBank/DDBJ databases">
        <title>Genome sequencing of akame (Lates japonicus).</title>
        <authorList>
            <person name="Hashiguchi Y."/>
            <person name="Takahashi H."/>
        </authorList>
    </citation>
    <scope>NUCLEOTIDE SEQUENCE</scope>
    <source>
        <strain evidence="2">Kochi</strain>
    </source>
</reference>
<accession>A0AAD3RC32</accession>
<name>A0AAD3RC32_LATJO</name>
<dbReference type="Proteomes" id="UP001279410">
    <property type="component" value="Unassembled WGS sequence"/>
</dbReference>
<comment type="caution">
    <text evidence="2">The sequence shown here is derived from an EMBL/GenBank/DDBJ whole genome shotgun (WGS) entry which is preliminary data.</text>
</comment>
<sequence>MCRETVEAISAFTLDVVEPQVLVWAHGDDGGETSCSHSVSRNRNYYRVTEEDIQASLGSSLHLCFGAVLGVEQGWSPDSDELVELMARDVMQRVNRSLNLFRGPDSFPNAEQPAVQPQRCESHTEEMVHCVTNILRACLRSRFDTGDRGNLHSDLSDDYSDDMSNIECFSEGDAFAEWVRLEVCCSDELMYFEDFSEDDDISQPVSFEDTDEGENDAIVDSVVSEDCCTDKEHEDISKNDVIVESVISEDCCTDEEPDDTCQDDAIAEPVPSLPQQDKTFLAVFLGKLVEHIAESTRTSICNVDFDGILTRMREKMVRESSSTLPQTVGEIHILIYRELCREFGSAMLLQAAMLSSDVAFEEAVLKFLKVQLQRNSEGLVKRMRRFFKKRSNRVSPACEGSNLSASKREDNNMENESTPPPVTSQRCPAIMRMFSSVARILKKPFTSCTNC</sequence>
<keyword evidence="3" id="KW-1185">Reference proteome</keyword>
<proteinExistence type="predicted"/>
<organism evidence="2 3">
    <name type="scientific">Lates japonicus</name>
    <name type="common">Japanese lates</name>
    <dbReference type="NCBI Taxonomy" id="270547"/>
    <lineage>
        <taxon>Eukaryota</taxon>
        <taxon>Metazoa</taxon>
        <taxon>Chordata</taxon>
        <taxon>Craniata</taxon>
        <taxon>Vertebrata</taxon>
        <taxon>Euteleostomi</taxon>
        <taxon>Actinopterygii</taxon>
        <taxon>Neopterygii</taxon>
        <taxon>Teleostei</taxon>
        <taxon>Neoteleostei</taxon>
        <taxon>Acanthomorphata</taxon>
        <taxon>Carangaria</taxon>
        <taxon>Carangaria incertae sedis</taxon>
        <taxon>Centropomidae</taxon>
        <taxon>Lates</taxon>
    </lineage>
</organism>
<evidence type="ECO:0000313" key="2">
    <source>
        <dbReference type="EMBL" id="GLD64829.1"/>
    </source>
</evidence>
<evidence type="ECO:0000256" key="1">
    <source>
        <dbReference type="SAM" id="MobiDB-lite"/>
    </source>
</evidence>